<organism evidence="1 2">
    <name type="scientific">Actinidia rufa</name>
    <dbReference type="NCBI Taxonomy" id="165716"/>
    <lineage>
        <taxon>Eukaryota</taxon>
        <taxon>Viridiplantae</taxon>
        <taxon>Streptophyta</taxon>
        <taxon>Embryophyta</taxon>
        <taxon>Tracheophyta</taxon>
        <taxon>Spermatophyta</taxon>
        <taxon>Magnoliopsida</taxon>
        <taxon>eudicotyledons</taxon>
        <taxon>Gunneridae</taxon>
        <taxon>Pentapetalae</taxon>
        <taxon>asterids</taxon>
        <taxon>Ericales</taxon>
        <taxon>Actinidiaceae</taxon>
        <taxon>Actinidia</taxon>
    </lineage>
</organism>
<dbReference type="Proteomes" id="UP000585474">
    <property type="component" value="Unassembled WGS sequence"/>
</dbReference>
<evidence type="ECO:0000313" key="1">
    <source>
        <dbReference type="EMBL" id="GFY91443.1"/>
    </source>
</evidence>
<dbReference type="EMBL" id="BJWL01000007">
    <property type="protein sequence ID" value="GFY91443.1"/>
    <property type="molecule type" value="Genomic_DNA"/>
</dbReference>
<reference evidence="1 2" key="1">
    <citation type="submission" date="2019-07" db="EMBL/GenBank/DDBJ databases">
        <title>De Novo Assembly of kiwifruit Actinidia rufa.</title>
        <authorList>
            <person name="Sugita-Konishi S."/>
            <person name="Sato K."/>
            <person name="Mori E."/>
            <person name="Abe Y."/>
            <person name="Kisaki G."/>
            <person name="Hamano K."/>
            <person name="Suezawa K."/>
            <person name="Otani M."/>
            <person name="Fukuda T."/>
            <person name="Manabe T."/>
            <person name="Gomi K."/>
            <person name="Tabuchi M."/>
            <person name="Akimitsu K."/>
            <person name="Kataoka I."/>
        </authorList>
    </citation>
    <scope>NUCLEOTIDE SEQUENCE [LARGE SCALE GENOMIC DNA]</scope>
    <source>
        <strain evidence="2">cv. Fuchu</strain>
    </source>
</reference>
<protein>
    <submittedName>
        <fullName evidence="1">Uncharacterized protein</fullName>
    </submittedName>
</protein>
<keyword evidence="2" id="KW-1185">Reference proteome</keyword>
<proteinExistence type="predicted"/>
<accession>A0A7J0EYI0</accession>
<sequence length="159" mass="17357">MRKTCLAKVANVQDSDVAEQMQGASGVVPECVTVWAVNIDWHQRVAGQSYEKENTRGNQSVRGWLGADPRMALAAKRGIVSEDTWIRRKHFRDTCPKGKALGKRGEAEARQISKAENCSAVEKTLAHSLCLAETKCGDLVPSQASFKSENGPCDTSHQS</sequence>
<gene>
    <name evidence="1" type="ORF">Acr_07g0016390</name>
</gene>
<dbReference type="AlphaFoldDB" id="A0A7J0EYI0"/>
<comment type="caution">
    <text evidence="1">The sequence shown here is derived from an EMBL/GenBank/DDBJ whole genome shotgun (WGS) entry which is preliminary data.</text>
</comment>
<name>A0A7J0EYI0_9ERIC</name>
<evidence type="ECO:0000313" key="2">
    <source>
        <dbReference type="Proteomes" id="UP000585474"/>
    </source>
</evidence>